<comment type="cofactor">
    <cofactor evidence="6">
        <name>heme</name>
        <dbReference type="ChEBI" id="CHEBI:30413"/>
    </cofactor>
    <text evidence="6">Binds 1 heme group per subunit.</text>
</comment>
<dbReference type="GO" id="GO:0020037">
    <property type="term" value="F:heme binding"/>
    <property type="evidence" value="ECO:0007669"/>
    <property type="project" value="InterPro"/>
</dbReference>
<dbReference type="GO" id="GO:0019825">
    <property type="term" value="F:oxygen binding"/>
    <property type="evidence" value="ECO:0007669"/>
    <property type="project" value="InterPro"/>
</dbReference>
<sequence length="122" mass="13801">MSAVEKTLYETLGGEETISKVVDVFYSKYVLNDERIKHFFVGVDMEKQRVMQSKFLSFAFGGPAFNGKKMNIAHRHLKLTDDHFDAVMDDLGKALRDFDVPEEIIAKVAAVAETTRNDVLGR</sequence>
<keyword evidence="5 6" id="KW-0408">Iron</keyword>
<keyword evidence="3 6" id="KW-0349">Heme</keyword>
<keyword evidence="4 6" id="KW-0479">Metal-binding</keyword>
<comment type="caution">
    <text evidence="7">The sequence shown here is derived from an EMBL/GenBank/DDBJ whole genome shotgun (WGS) entry which is preliminary data.</text>
</comment>
<evidence type="ECO:0000256" key="2">
    <source>
        <dbReference type="ARBA" id="ARBA00022448"/>
    </source>
</evidence>
<reference evidence="7 8" key="1">
    <citation type="submission" date="2016-07" db="EMBL/GenBank/DDBJ databases">
        <title>Pervasive Adenine N6-methylation of Active Genes in Fungi.</title>
        <authorList>
            <consortium name="DOE Joint Genome Institute"/>
            <person name="Mondo S.J."/>
            <person name="Dannebaum R.O."/>
            <person name="Kuo R.C."/>
            <person name="Labutti K."/>
            <person name="Haridas S."/>
            <person name="Kuo A."/>
            <person name="Salamov A."/>
            <person name="Ahrendt S.R."/>
            <person name="Lipzen A."/>
            <person name="Sullivan W."/>
            <person name="Andreopoulos W.B."/>
            <person name="Clum A."/>
            <person name="Lindquist E."/>
            <person name="Daum C."/>
            <person name="Ramamoorthy G.K."/>
            <person name="Gryganskyi A."/>
            <person name="Culley D."/>
            <person name="Magnuson J.K."/>
            <person name="James T.Y."/>
            <person name="O'Malley M.A."/>
            <person name="Stajich J.E."/>
            <person name="Spatafora J.W."/>
            <person name="Visel A."/>
            <person name="Grigoriev I.V."/>
        </authorList>
    </citation>
    <scope>NUCLEOTIDE SEQUENCE [LARGE SCALE GENOMIC DNA]</scope>
    <source>
        <strain evidence="7 8">CBS 931.73</strain>
    </source>
</reference>
<dbReference type="InterPro" id="IPR001486">
    <property type="entry name" value="Hemoglobin_trunc"/>
</dbReference>
<keyword evidence="2" id="KW-0813">Transport</keyword>
<evidence type="ECO:0000256" key="1">
    <source>
        <dbReference type="ARBA" id="ARBA00009660"/>
    </source>
</evidence>
<evidence type="ECO:0000256" key="3">
    <source>
        <dbReference type="ARBA" id="ARBA00022617"/>
    </source>
</evidence>
<dbReference type="SUPFAM" id="SSF46458">
    <property type="entry name" value="Globin-like"/>
    <property type="match status" value="1"/>
</dbReference>
<keyword evidence="8" id="KW-1185">Reference proteome</keyword>
<dbReference type="Proteomes" id="UP000193498">
    <property type="component" value="Unassembled WGS sequence"/>
</dbReference>
<dbReference type="InterPro" id="IPR009050">
    <property type="entry name" value="Globin-like_sf"/>
</dbReference>
<dbReference type="STRING" id="1314790.A0A1Y1YRE8"/>
<accession>A0A1Y1YRE8</accession>
<dbReference type="Gene3D" id="1.10.490.10">
    <property type="entry name" value="Globins"/>
    <property type="match status" value="1"/>
</dbReference>
<evidence type="ECO:0000256" key="6">
    <source>
        <dbReference type="PIRSR" id="PIRSR002030-1"/>
    </source>
</evidence>
<dbReference type="PIRSF" id="PIRSF002030">
    <property type="entry name" value="Globin_Protozoa/Cyanobacteria"/>
    <property type="match status" value="1"/>
</dbReference>
<dbReference type="InterPro" id="IPR012292">
    <property type="entry name" value="Globin/Proto"/>
</dbReference>
<dbReference type="InterPro" id="IPR016339">
    <property type="entry name" value="Hemoglobin_trunc_I"/>
</dbReference>
<evidence type="ECO:0000256" key="4">
    <source>
        <dbReference type="ARBA" id="ARBA00022723"/>
    </source>
</evidence>
<dbReference type="Pfam" id="PF01152">
    <property type="entry name" value="Bac_globin"/>
    <property type="match status" value="1"/>
</dbReference>
<protein>
    <submittedName>
        <fullName evidence="7">Bacterial-like globin</fullName>
    </submittedName>
</protein>
<organism evidence="7 8">
    <name type="scientific">Basidiobolus meristosporus CBS 931.73</name>
    <dbReference type="NCBI Taxonomy" id="1314790"/>
    <lineage>
        <taxon>Eukaryota</taxon>
        <taxon>Fungi</taxon>
        <taxon>Fungi incertae sedis</taxon>
        <taxon>Zoopagomycota</taxon>
        <taxon>Entomophthoromycotina</taxon>
        <taxon>Basidiobolomycetes</taxon>
        <taxon>Basidiobolales</taxon>
        <taxon>Basidiobolaceae</taxon>
        <taxon>Basidiobolus</taxon>
    </lineage>
</organism>
<feature type="non-terminal residue" evidence="7">
    <location>
        <position position="122"/>
    </location>
</feature>
<comment type="similarity">
    <text evidence="1">Belongs to the truncated hemoglobin family. Group I subfamily.</text>
</comment>
<dbReference type="GO" id="GO:0046872">
    <property type="term" value="F:metal ion binding"/>
    <property type="evidence" value="ECO:0007669"/>
    <property type="project" value="UniProtKB-KW"/>
</dbReference>
<dbReference type="InParanoid" id="A0A1Y1YRE8"/>
<dbReference type="SMR" id="A0A1Y1YRE8"/>
<dbReference type="CDD" id="cd00454">
    <property type="entry name" value="TrHb1_N"/>
    <property type="match status" value="1"/>
</dbReference>
<gene>
    <name evidence="7" type="ORF">K493DRAFT_211460</name>
</gene>
<name>A0A1Y1YRE8_9FUNG</name>
<dbReference type="AlphaFoldDB" id="A0A1Y1YRE8"/>
<evidence type="ECO:0000256" key="5">
    <source>
        <dbReference type="ARBA" id="ARBA00023004"/>
    </source>
</evidence>
<feature type="binding site" description="proximal binding residue" evidence="6">
    <location>
        <position position="74"/>
    </location>
    <ligand>
        <name>heme</name>
        <dbReference type="ChEBI" id="CHEBI:30413"/>
    </ligand>
    <ligandPart>
        <name>Fe</name>
        <dbReference type="ChEBI" id="CHEBI:18248"/>
    </ligandPart>
</feature>
<proteinExistence type="inferred from homology"/>
<evidence type="ECO:0000313" key="7">
    <source>
        <dbReference type="EMBL" id="ORY00135.1"/>
    </source>
</evidence>
<dbReference type="OrthoDB" id="2155372at2759"/>
<evidence type="ECO:0000313" key="8">
    <source>
        <dbReference type="Proteomes" id="UP000193498"/>
    </source>
</evidence>
<dbReference type="EMBL" id="MCFE01000087">
    <property type="protein sequence ID" value="ORY00135.1"/>
    <property type="molecule type" value="Genomic_DNA"/>
</dbReference>